<name>A0A9P4WKZ0_9PLEO</name>
<dbReference type="Proteomes" id="UP000758155">
    <property type="component" value="Unassembled WGS sequence"/>
</dbReference>
<dbReference type="OrthoDB" id="3735253at2759"/>
<organism evidence="2 3">
    <name type="scientific">Didymella heteroderae</name>
    <dbReference type="NCBI Taxonomy" id="1769908"/>
    <lineage>
        <taxon>Eukaryota</taxon>
        <taxon>Fungi</taxon>
        <taxon>Dikarya</taxon>
        <taxon>Ascomycota</taxon>
        <taxon>Pezizomycotina</taxon>
        <taxon>Dothideomycetes</taxon>
        <taxon>Pleosporomycetidae</taxon>
        <taxon>Pleosporales</taxon>
        <taxon>Pleosporineae</taxon>
        <taxon>Didymellaceae</taxon>
        <taxon>Didymella</taxon>
    </lineage>
</organism>
<dbReference type="AlphaFoldDB" id="A0A9P4WKZ0"/>
<evidence type="ECO:0000256" key="1">
    <source>
        <dbReference type="SAM" id="MobiDB-lite"/>
    </source>
</evidence>
<keyword evidence="3" id="KW-1185">Reference proteome</keyword>
<evidence type="ECO:0000313" key="2">
    <source>
        <dbReference type="EMBL" id="KAF3035298.1"/>
    </source>
</evidence>
<feature type="region of interest" description="Disordered" evidence="1">
    <location>
        <begin position="230"/>
        <end position="264"/>
    </location>
</feature>
<protein>
    <submittedName>
        <fullName evidence="2">Uncharacterized protein</fullName>
    </submittedName>
</protein>
<accession>A0A9P4WKZ0</accession>
<reference evidence="2" key="1">
    <citation type="submission" date="2019-04" db="EMBL/GenBank/DDBJ databases">
        <title>Sequencing of skin fungus with MAO and IRED activity.</title>
        <authorList>
            <person name="Marsaioli A.J."/>
            <person name="Bonatto J.M.C."/>
            <person name="Reis Junior O."/>
        </authorList>
    </citation>
    <scope>NUCLEOTIDE SEQUENCE</scope>
    <source>
        <strain evidence="2">28M1</strain>
    </source>
</reference>
<feature type="region of interest" description="Disordered" evidence="1">
    <location>
        <begin position="101"/>
        <end position="131"/>
    </location>
</feature>
<proteinExistence type="predicted"/>
<dbReference type="EMBL" id="SWKV01000059">
    <property type="protein sequence ID" value="KAF3035298.1"/>
    <property type="molecule type" value="Genomic_DNA"/>
</dbReference>
<sequence length="279" mass="31366">MNAFAATQAEDRTITKPQDWSIYMVTAAVKCLSDEQLPTTFASHDEARYRILKCLNFFEAHNEYEWPDFTSFRYDFSQAMRLRRALVQDVFNALEKAGTLSIRGPGTTDSNEGRRQAPQSDGAGRTRITNRKRPCKREVEIDVDAVPETSDAARDAFLLEAMTDLVSRSKVDVAGYAQDKGWRDARKLADVVHDSLVAVWTKPQRESGNLAEVLRQKAEVWERHLAPRRIPLERASTPRRSPGAPQGSPNTVQKPLEGSMPAPRAASSLELWAQTFTQC</sequence>
<evidence type="ECO:0000313" key="3">
    <source>
        <dbReference type="Proteomes" id="UP000758155"/>
    </source>
</evidence>
<gene>
    <name evidence="2" type="ORF">E8E12_003005</name>
</gene>
<comment type="caution">
    <text evidence="2">The sequence shown here is derived from an EMBL/GenBank/DDBJ whole genome shotgun (WGS) entry which is preliminary data.</text>
</comment>